<evidence type="ECO:0000256" key="1">
    <source>
        <dbReference type="SAM" id="Phobius"/>
    </source>
</evidence>
<keyword evidence="1" id="KW-0812">Transmembrane</keyword>
<comment type="caution">
    <text evidence="2">The sequence shown here is derived from an EMBL/GenBank/DDBJ whole genome shotgun (WGS) entry which is preliminary data.</text>
</comment>
<evidence type="ECO:0000313" key="2">
    <source>
        <dbReference type="EMBL" id="KAL1847524.1"/>
    </source>
</evidence>
<protein>
    <submittedName>
        <fullName evidence="2">Uncharacterized protein</fullName>
    </submittedName>
</protein>
<accession>A0ABR3VXE3</accession>
<evidence type="ECO:0000313" key="3">
    <source>
        <dbReference type="Proteomes" id="UP001583177"/>
    </source>
</evidence>
<proteinExistence type="predicted"/>
<feature type="transmembrane region" description="Helical" evidence="1">
    <location>
        <begin position="12"/>
        <end position="35"/>
    </location>
</feature>
<name>A0ABR3VXE3_9PEZI</name>
<dbReference type="Proteomes" id="UP001583177">
    <property type="component" value="Unassembled WGS sequence"/>
</dbReference>
<feature type="transmembrane region" description="Helical" evidence="1">
    <location>
        <begin position="55"/>
        <end position="80"/>
    </location>
</feature>
<feature type="transmembrane region" description="Helical" evidence="1">
    <location>
        <begin position="92"/>
        <end position="113"/>
    </location>
</feature>
<keyword evidence="1" id="KW-0472">Membrane</keyword>
<dbReference type="EMBL" id="JAWRVE010000240">
    <property type="protein sequence ID" value="KAL1847524.1"/>
    <property type="molecule type" value="Genomic_DNA"/>
</dbReference>
<keyword evidence="3" id="KW-1185">Reference proteome</keyword>
<keyword evidence="1" id="KW-1133">Transmembrane helix</keyword>
<organism evidence="2 3">
    <name type="scientific">Diaporthe australafricana</name>
    <dbReference type="NCBI Taxonomy" id="127596"/>
    <lineage>
        <taxon>Eukaryota</taxon>
        <taxon>Fungi</taxon>
        <taxon>Dikarya</taxon>
        <taxon>Ascomycota</taxon>
        <taxon>Pezizomycotina</taxon>
        <taxon>Sordariomycetes</taxon>
        <taxon>Sordariomycetidae</taxon>
        <taxon>Diaporthales</taxon>
        <taxon>Diaporthaceae</taxon>
        <taxon>Diaporthe</taxon>
    </lineage>
</organism>
<reference evidence="2 3" key="1">
    <citation type="journal article" date="2024" name="IMA Fungus">
        <title>IMA Genome - F19 : A genome assembly and annotation guide to empower mycologists, including annotated draft genome sequences of Ceratocystis pirilliformis, Diaporthe australafricana, Fusarium ophioides, Paecilomyces lecythidis, and Sporothrix stenoceras.</title>
        <authorList>
            <person name="Aylward J."/>
            <person name="Wilson A.M."/>
            <person name="Visagie C.M."/>
            <person name="Spraker J."/>
            <person name="Barnes I."/>
            <person name="Buitendag C."/>
            <person name="Ceriani C."/>
            <person name="Del Mar Angel L."/>
            <person name="du Plessis D."/>
            <person name="Fuchs T."/>
            <person name="Gasser K."/>
            <person name="Kramer D."/>
            <person name="Li W."/>
            <person name="Munsamy K."/>
            <person name="Piso A."/>
            <person name="Price J.L."/>
            <person name="Sonnekus B."/>
            <person name="Thomas C."/>
            <person name="van der Nest A."/>
            <person name="van Dijk A."/>
            <person name="van Heerden A."/>
            <person name="van Vuuren N."/>
            <person name="Yilmaz N."/>
            <person name="Duong T.A."/>
            <person name="van der Merwe N.A."/>
            <person name="Wingfield M.J."/>
            <person name="Wingfield B.D."/>
        </authorList>
    </citation>
    <scope>NUCLEOTIDE SEQUENCE [LARGE SCALE GENOMIC DNA]</scope>
    <source>
        <strain evidence="2 3">CMW 18300</strain>
    </source>
</reference>
<gene>
    <name evidence="2" type="ORF">Daus18300_013925</name>
</gene>
<sequence>MGFMKNAGPVGFIFFSIIVALFSTATAGFNIYTIVEAFKWLEDFVQLSGHGSNNWNWTVVILVLAFGALPSNGVVIACIYKSRNSEYRHHVILGLFAASLLHLGFTLPEWLAVRKYHWAEVLRE</sequence>